<dbReference type="EMBL" id="VSSQ01015528">
    <property type="protein sequence ID" value="MPM55983.1"/>
    <property type="molecule type" value="Genomic_DNA"/>
</dbReference>
<protein>
    <submittedName>
        <fullName evidence="1">Uncharacterized protein</fullName>
    </submittedName>
</protein>
<evidence type="ECO:0000313" key="1">
    <source>
        <dbReference type="EMBL" id="MPM55983.1"/>
    </source>
</evidence>
<accession>A0A645AYM5</accession>
<organism evidence="1">
    <name type="scientific">bioreactor metagenome</name>
    <dbReference type="NCBI Taxonomy" id="1076179"/>
    <lineage>
        <taxon>unclassified sequences</taxon>
        <taxon>metagenomes</taxon>
        <taxon>ecological metagenomes</taxon>
    </lineage>
</organism>
<name>A0A645AYM5_9ZZZZ</name>
<dbReference type="AlphaFoldDB" id="A0A645AYM5"/>
<sequence length="84" mass="9162">MCDKALKKGIPAPERPERESPFYMANIVYDGCKPKKPNRRAKLLRRLFLSLSKIAVPLQRTALALGGPGGAGVPSEQHHAVAEI</sequence>
<proteinExistence type="predicted"/>
<reference evidence="1" key="1">
    <citation type="submission" date="2019-08" db="EMBL/GenBank/DDBJ databases">
        <authorList>
            <person name="Kucharzyk K."/>
            <person name="Murdoch R.W."/>
            <person name="Higgins S."/>
            <person name="Loffler F."/>
        </authorList>
    </citation>
    <scope>NUCLEOTIDE SEQUENCE</scope>
</reference>
<comment type="caution">
    <text evidence="1">The sequence shown here is derived from an EMBL/GenBank/DDBJ whole genome shotgun (WGS) entry which is preliminary data.</text>
</comment>
<gene>
    <name evidence="1" type="ORF">SDC9_102781</name>
</gene>